<reference evidence="2" key="1">
    <citation type="submission" date="2024-07" db="EMBL/GenBank/DDBJ databases">
        <title>Complete genome sequence of Prevotella sp. YM-2024 GTC17253.</title>
        <authorList>
            <person name="Hayashi M."/>
            <person name="Muto Y."/>
            <person name="Tanaka K."/>
            <person name="Niwa H."/>
        </authorList>
    </citation>
    <scope>NUCLEOTIDE SEQUENCE</scope>
    <source>
        <strain evidence="2">GTC17253</strain>
    </source>
</reference>
<feature type="transmembrane region" description="Helical" evidence="1">
    <location>
        <begin position="297"/>
        <end position="315"/>
    </location>
</feature>
<organism evidence="2">
    <name type="scientific">Prevotella sp. GTC17253</name>
    <dbReference type="NCBI Taxonomy" id="3236793"/>
    <lineage>
        <taxon>Bacteria</taxon>
        <taxon>Pseudomonadati</taxon>
        <taxon>Bacteroidota</taxon>
        <taxon>Bacteroidia</taxon>
        <taxon>Bacteroidales</taxon>
        <taxon>Prevotellaceae</taxon>
        <taxon>Prevotella</taxon>
    </lineage>
</organism>
<feature type="transmembrane region" description="Helical" evidence="1">
    <location>
        <begin position="83"/>
        <end position="102"/>
    </location>
</feature>
<evidence type="ECO:0000256" key="1">
    <source>
        <dbReference type="SAM" id="Phobius"/>
    </source>
</evidence>
<evidence type="ECO:0008006" key="3">
    <source>
        <dbReference type="Google" id="ProtNLM"/>
    </source>
</evidence>
<dbReference type="EMBL" id="AP035785">
    <property type="protein sequence ID" value="BFO70584.1"/>
    <property type="molecule type" value="Genomic_DNA"/>
</dbReference>
<keyword evidence="1" id="KW-0812">Transmembrane</keyword>
<name>A0AB33IMJ7_9BACT</name>
<sequence>MKSNINLKILPLLALLALQTQYVYGFCISSLFPPIYDCDQGFFEAIGREWANGYIPYLDTWDSKGPIIFFFNMLGYKMGGKSVLFWINVINLFLCLTCFYVFLRRRLSAAWTIAGIFLSLFTYVVASEGGNQVSDYSLLLCTLSALVFYHWTEEWEKTDDASHPWHYAAIYGLFFSASLLSRLSNAVWLCLAMLIVAVMLVRQARWRNLGLNTLGFILGFAVLFVPFSLYFAYHGAFGEMWYAMFTYNLEYASGTFFEHFTDLKVFINSLFHYAPVWLLLGVSLLNLLFTHSHRKQSISLIIISAGTLFILYKGYSFPQYGLIEIPLTCLSMVGASRVFSINRFTKVSLLTIMIVPCIGFIKYTLVYRGYVLHRKAPFMQILSGLPPSYKVSFVGYNCKPDVYMWLGIHPYYRFFVVQDWAISCGKTLLPKVRSTFREGDVEWILVYDYATCAIKDILDSRYRVIRQDKTNGFLLFKRK</sequence>
<feature type="transmembrane region" description="Helical" evidence="1">
    <location>
        <begin position="214"/>
        <end position="233"/>
    </location>
</feature>
<keyword evidence="1" id="KW-1133">Transmembrane helix</keyword>
<feature type="transmembrane region" description="Helical" evidence="1">
    <location>
        <begin position="347"/>
        <end position="370"/>
    </location>
</feature>
<feature type="transmembrane region" description="Helical" evidence="1">
    <location>
        <begin position="109"/>
        <end position="127"/>
    </location>
</feature>
<accession>A0AB33IMJ7</accession>
<dbReference type="AlphaFoldDB" id="A0AB33IMJ7"/>
<proteinExistence type="predicted"/>
<protein>
    <recommendedName>
        <fullName evidence="3">Glycosyltransferase RgtA/B/C/D-like domain-containing protein</fullName>
    </recommendedName>
</protein>
<keyword evidence="1" id="KW-0472">Membrane</keyword>
<feature type="transmembrane region" description="Helical" evidence="1">
    <location>
        <begin position="186"/>
        <end position="202"/>
    </location>
</feature>
<gene>
    <name evidence="2" type="ORF">GTC17253_05500</name>
</gene>
<feature type="transmembrane region" description="Helical" evidence="1">
    <location>
        <begin position="270"/>
        <end position="290"/>
    </location>
</feature>
<evidence type="ECO:0000313" key="2">
    <source>
        <dbReference type="EMBL" id="BFO70584.1"/>
    </source>
</evidence>